<comment type="caution">
    <text evidence="9">The sequence shown here is derived from an EMBL/GenBank/DDBJ whole genome shotgun (WGS) entry which is preliminary data.</text>
</comment>
<dbReference type="GO" id="GO:0008320">
    <property type="term" value="F:protein transmembrane transporter activity"/>
    <property type="evidence" value="ECO:0007669"/>
    <property type="project" value="InterPro"/>
</dbReference>
<accession>A0A955LAW5</accession>
<dbReference type="InterPro" id="IPR001901">
    <property type="entry name" value="Translocase_SecE/Sec61-g"/>
</dbReference>
<gene>
    <name evidence="9" type="primary">secE</name>
    <name evidence="9" type="ORF">KC669_04920</name>
</gene>
<evidence type="ECO:0000313" key="10">
    <source>
        <dbReference type="Proteomes" id="UP000714915"/>
    </source>
</evidence>
<feature type="transmembrane region" description="Helical" evidence="8">
    <location>
        <begin position="74"/>
        <end position="95"/>
    </location>
</feature>
<proteinExistence type="predicted"/>
<dbReference type="Gene3D" id="1.20.5.1030">
    <property type="entry name" value="Preprotein translocase secy subunit"/>
    <property type="match status" value="1"/>
</dbReference>
<evidence type="ECO:0000256" key="2">
    <source>
        <dbReference type="ARBA" id="ARBA00022448"/>
    </source>
</evidence>
<reference evidence="9" key="2">
    <citation type="journal article" date="2021" name="Microbiome">
        <title>Successional dynamics and alternative stable states in a saline activated sludge microbial community over 9 years.</title>
        <authorList>
            <person name="Wang Y."/>
            <person name="Ye J."/>
            <person name="Ju F."/>
            <person name="Liu L."/>
            <person name="Boyd J.A."/>
            <person name="Deng Y."/>
            <person name="Parks D.H."/>
            <person name="Jiang X."/>
            <person name="Yin X."/>
            <person name="Woodcroft B.J."/>
            <person name="Tyson G.W."/>
            <person name="Hugenholtz P."/>
            <person name="Polz M.F."/>
            <person name="Zhang T."/>
        </authorList>
    </citation>
    <scope>NUCLEOTIDE SEQUENCE</scope>
    <source>
        <strain evidence="9">HKST-UBA09</strain>
    </source>
</reference>
<organism evidence="9 10">
    <name type="scientific">Candidatus Dojkabacteria bacterium</name>
    <dbReference type="NCBI Taxonomy" id="2099670"/>
    <lineage>
        <taxon>Bacteria</taxon>
        <taxon>Candidatus Dojkabacteria</taxon>
    </lineage>
</organism>
<keyword evidence="4" id="KW-0653">Protein transport</keyword>
<feature type="transmembrane region" description="Helical" evidence="8">
    <location>
        <begin position="25"/>
        <end position="46"/>
    </location>
</feature>
<dbReference type="InterPro" id="IPR038379">
    <property type="entry name" value="SecE_sf"/>
</dbReference>
<evidence type="ECO:0000256" key="8">
    <source>
        <dbReference type="SAM" id="Phobius"/>
    </source>
</evidence>
<dbReference type="EMBL" id="JAGQLF010000094">
    <property type="protein sequence ID" value="MCA9387349.1"/>
    <property type="molecule type" value="Genomic_DNA"/>
</dbReference>
<dbReference type="Proteomes" id="UP000714915">
    <property type="component" value="Unassembled WGS sequence"/>
</dbReference>
<keyword evidence="5 8" id="KW-1133">Transmembrane helix</keyword>
<dbReference type="GO" id="GO:0016020">
    <property type="term" value="C:membrane"/>
    <property type="evidence" value="ECO:0007669"/>
    <property type="project" value="UniProtKB-SubCell"/>
</dbReference>
<dbReference type="Pfam" id="PF00584">
    <property type="entry name" value="SecE"/>
    <property type="match status" value="1"/>
</dbReference>
<keyword evidence="6" id="KW-0811">Translocation</keyword>
<evidence type="ECO:0000256" key="4">
    <source>
        <dbReference type="ARBA" id="ARBA00022927"/>
    </source>
</evidence>
<dbReference type="GO" id="GO:0006605">
    <property type="term" value="P:protein targeting"/>
    <property type="evidence" value="ECO:0007669"/>
    <property type="project" value="InterPro"/>
</dbReference>
<sequence>MQQFITDIIFNMNPGNVNWGNGNGIFELISTWVGIILVIGLLIYTVRNFRKGTNFLRDSWNELRKVEWLSRKMTYQYSLITFGVLIFFIFFILAVDELFLAIRNLLVRG</sequence>
<keyword evidence="7 8" id="KW-0472">Membrane</keyword>
<comment type="subcellular location">
    <subcellularLocation>
        <location evidence="1">Membrane</location>
    </subcellularLocation>
</comment>
<dbReference type="GO" id="GO:0006886">
    <property type="term" value="P:intracellular protein transport"/>
    <property type="evidence" value="ECO:0007669"/>
    <property type="project" value="InterPro"/>
</dbReference>
<keyword evidence="2" id="KW-0813">Transport</keyword>
<dbReference type="InterPro" id="IPR005807">
    <property type="entry name" value="SecE_bac"/>
</dbReference>
<protein>
    <submittedName>
        <fullName evidence="9">Preprotein translocase subunit SecE</fullName>
    </submittedName>
</protein>
<keyword evidence="3 8" id="KW-0812">Transmembrane</keyword>
<dbReference type="GO" id="GO:0009306">
    <property type="term" value="P:protein secretion"/>
    <property type="evidence" value="ECO:0007669"/>
    <property type="project" value="InterPro"/>
</dbReference>
<evidence type="ECO:0000256" key="5">
    <source>
        <dbReference type="ARBA" id="ARBA00022989"/>
    </source>
</evidence>
<evidence type="ECO:0000256" key="3">
    <source>
        <dbReference type="ARBA" id="ARBA00022692"/>
    </source>
</evidence>
<evidence type="ECO:0000256" key="6">
    <source>
        <dbReference type="ARBA" id="ARBA00023010"/>
    </source>
</evidence>
<reference evidence="9" key="1">
    <citation type="submission" date="2020-04" db="EMBL/GenBank/DDBJ databases">
        <authorList>
            <person name="Zhang T."/>
        </authorList>
    </citation>
    <scope>NUCLEOTIDE SEQUENCE</scope>
    <source>
        <strain evidence="9">HKST-UBA09</strain>
    </source>
</reference>
<evidence type="ECO:0000256" key="1">
    <source>
        <dbReference type="ARBA" id="ARBA00004370"/>
    </source>
</evidence>
<dbReference type="AlphaFoldDB" id="A0A955LAW5"/>
<evidence type="ECO:0000313" key="9">
    <source>
        <dbReference type="EMBL" id="MCA9387349.1"/>
    </source>
</evidence>
<name>A0A955LAW5_9BACT</name>
<dbReference type="NCBIfam" id="TIGR00964">
    <property type="entry name" value="secE_bact"/>
    <property type="match status" value="1"/>
</dbReference>
<evidence type="ECO:0000256" key="7">
    <source>
        <dbReference type="ARBA" id="ARBA00023136"/>
    </source>
</evidence>